<dbReference type="Proteomes" id="UP000184211">
    <property type="component" value="Unassembled WGS sequence"/>
</dbReference>
<dbReference type="OrthoDB" id="8092964at2"/>
<accession>A0A1M5SP77</accession>
<sequence length="549" mass="61443">MHILKAAVATLVLLAPQTLAARDVAVVIDQQDYRSLEDLPRDARISSMANALRKSEFEVIEVKNATLSELRAALFTLNSTTDNGADRVVIVVRGHLLSDPRQTWLLSQEARAPDRFDIGAKALPIPLFDEALDAAAGRAVLALIQDPRPIEDVDGLDFETLTYTPLQGTTVLKGSSRDVQAALNNLLAEGGTTRQIERGIDDLEVTGFVSGSVAFTPREPTEARSDNRDISRDSGEVAFWNAVREIGSDAALRSYLERYPNGQFAANAKGLLSQRENDREARLKEREEALNLSREQRRDVQRDLSLLGFDPRGIDGVFGPATRSAISAWQDTQGREAHGYLDRDQLQVMQEFALRRAAELEEEARRRREIEDARDRAFWQDTGARNTEAGYRSYLKEFPDGLFADIAREELDTIEAERRAEMDARERAAWDEAREKNTVQSYRAFLNAHPDGVFADAAKTRIDQLTNESDNNEETRKRLQAAENAVAGNSAVRLLVENRLRSLGFDTGKVDGAFDRDARRAIRRFQKSRDLSVTGFVDQQTMVQLLLGR</sequence>
<evidence type="ECO:0000313" key="5">
    <source>
        <dbReference type="Proteomes" id="UP000184211"/>
    </source>
</evidence>
<keyword evidence="5" id="KW-1185">Reference proteome</keyword>
<dbReference type="STRING" id="870908.SAMN04488044_2445"/>
<dbReference type="InterPro" id="IPR029030">
    <property type="entry name" value="Caspase-like_dom_sf"/>
</dbReference>
<gene>
    <name evidence="4" type="ORF">SAMN04488044_2445</name>
</gene>
<keyword evidence="1" id="KW-0175">Coiled coil</keyword>
<proteinExistence type="predicted"/>
<dbReference type="RefSeq" id="WP_072793317.1">
    <property type="nucleotide sequence ID" value="NZ_FQWM01000005.1"/>
</dbReference>
<feature type="domain" description="Peptidoglycan binding-like" evidence="3">
    <location>
        <begin position="495"/>
        <end position="545"/>
    </location>
</feature>
<organism evidence="4 5">
    <name type="scientific">Cognatishimia maritima</name>
    <dbReference type="NCBI Taxonomy" id="870908"/>
    <lineage>
        <taxon>Bacteria</taxon>
        <taxon>Pseudomonadati</taxon>
        <taxon>Pseudomonadota</taxon>
        <taxon>Alphaproteobacteria</taxon>
        <taxon>Rhodobacterales</taxon>
        <taxon>Paracoccaceae</taxon>
        <taxon>Cognatishimia</taxon>
    </lineage>
</organism>
<feature type="domain" description="Peptidoglycan binding-like" evidence="3">
    <location>
        <begin position="294"/>
        <end position="349"/>
    </location>
</feature>
<protein>
    <submittedName>
        <fullName evidence="4">Putative peptidoglycan binding domain-containing protein</fullName>
    </submittedName>
</protein>
<keyword evidence="2" id="KW-0732">Signal</keyword>
<evidence type="ECO:0000256" key="2">
    <source>
        <dbReference type="SAM" id="SignalP"/>
    </source>
</evidence>
<dbReference type="AlphaFoldDB" id="A0A1M5SP77"/>
<feature type="signal peptide" evidence="2">
    <location>
        <begin position="1"/>
        <end position="20"/>
    </location>
</feature>
<dbReference type="Gene3D" id="3.40.50.1460">
    <property type="match status" value="1"/>
</dbReference>
<dbReference type="SUPFAM" id="SSF52129">
    <property type="entry name" value="Caspase-like"/>
    <property type="match status" value="1"/>
</dbReference>
<dbReference type="Gene3D" id="1.10.101.10">
    <property type="entry name" value="PGBD-like superfamily/PGBD"/>
    <property type="match status" value="2"/>
</dbReference>
<evidence type="ECO:0000259" key="3">
    <source>
        <dbReference type="Pfam" id="PF01471"/>
    </source>
</evidence>
<dbReference type="SUPFAM" id="SSF47090">
    <property type="entry name" value="PGBD-like"/>
    <property type="match status" value="2"/>
</dbReference>
<dbReference type="InterPro" id="IPR036365">
    <property type="entry name" value="PGBD-like_sf"/>
</dbReference>
<dbReference type="InterPro" id="IPR036366">
    <property type="entry name" value="PGBDSf"/>
</dbReference>
<evidence type="ECO:0000256" key="1">
    <source>
        <dbReference type="SAM" id="Coils"/>
    </source>
</evidence>
<feature type="chain" id="PRO_5013382243" evidence="2">
    <location>
        <begin position="21"/>
        <end position="549"/>
    </location>
</feature>
<dbReference type="InterPro" id="IPR002477">
    <property type="entry name" value="Peptidoglycan-bd-like"/>
</dbReference>
<feature type="coiled-coil region" evidence="1">
    <location>
        <begin position="455"/>
        <end position="485"/>
    </location>
</feature>
<reference evidence="5" key="1">
    <citation type="submission" date="2016-11" db="EMBL/GenBank/DDBJ databases">
        <authorList>
            <person name="Varghese N."/>
            <person name="Submissions S."/>
        </authorList>
    </citation>
    <scope>NUCLEOTIDE SEQUENCE [LARGE SCALE GENOMIC DNA]</scope>
    <source>
        <strain evidence="5">DSM 28223</strain>
    </source>
</reference>
<dbReference type="EMBL" id="FQWM01000005">
    <property type="protein sequence ID" value="SHH40286.1"/>
    <property type="molecule type" value="Genomic_DNA"/>
</dbReference>
<evidence type="ECO:0000313" key="4">
    <source>
        <dbReference type="EMBL" id="SHH40286.1"/>
    </source>
</evidence>
<name>A0A1M5SP77_9RHOB</name>
<dbReference type="Pfam" id="PF01471">
    <property type="entry name" value="PG_binding_1"/>
    <property type="match status" value="2"/>
</dbReference>